<dbReference type="RefSeq" id="WP_270044527.1">
    <property type="nucleotide sequence ID" value="NZ_JAPDOD010000044.1"/>
</dbReference>
<accession>A0A9X3S335</accession>
<organism evidence="2 3">
    <name type="scientific">Solirubrobacter ginsenosidimutans</name>
    <dbReference type="NCBI Taxonomy" id="490573"/>
    <lineage>
        <taxon>Bacteria</taxon>
        <taxon>Bacillati</taxon>
        <taxon>Actinomycetota</taxon>
        <taxon>Thermoleophilia</taxon>
        <taxon>Solirubrobacterales</taxon>
        <taxon>Solirubrobacteraceae</taxon>
        <taxon>Solirubrobacter</taxon>
    </lineage>
</organism>
<feature type="chain" id="PRO_5040968379" evidence="1">
    <location>
        <begin position="25"/>
        <end position="193"/>
    </location>
</feature>
<feature type="signal peptide" evidence="1">
    <location>
        <begin position="1"/>
        <end position="24"/>
    </location>
</feature>
<dbReference type="EMBL" id="JAPDOD010000044">
    <property type="protein sequence ID" value="MDA0165270.1"/>
    <property type="molecule type" value="Genomic_DNA"/>
</dbReference>
<dbReference type="Proteomes" id="UP001149140">
    <property type="component" value="Unassembled WGS sequence"/>
</dbReference>
<evidence type="ECO:0000256" key="1">
    <source>
        <dbReference type="SAM" id="SignalP"/>
    </source>
</evidence>
<evidence type="ECO:0000313" key="2">
    <source>
        <dbReference type="EMBL" id="MDA0165270.1"/>
    </source>
</evidence>
<protein>
    <submittedName>
        <fullName evidence="2">Uncharacterized protein</fullName>
    </submittedName>
</protein>
<reference evidence="2" key="1">
    <citation type="submission" date="2022-10" db="EMBL/GenBank/DDBJ databases">
        <title>The WGS of Solirubrobacter ginsenosidimutans DSM 21036.</title>
        <authorList>
            <person name="Jiang Z."/>
        </authorList>
    </citation>
    <scope>NUCLEOTIDE SEQUENCE</scope>
    <source>
        <strain evidence="2">DSM 21036</strain>
    </source>
</reference>
<sequence>MRRLPLILAAAVALATAAPARAHALDIGPAPAAGELAGDGWQRAFDGRNAPYDGKCAPLAPGLYQPYSTTGEPIACDLPAGARLFIQFGAYCASWEGVRAPWEQRRCAVESDAPIEGLRLSARGRSVEIDRHRFEFVTRWRWVWVPEGEHHGLQTFTAHGHAAIIDGLRDGDVVTLDIGFPDGPFTFTVNVHR</sequence>
<name>A0A9X3S335_9ACTN</name>
<keyword evidence="1" id="KW-0732">Signal</keyword>
<comment type="caution">
    <text evidence="2">The sequence shown here is derived from an EMBL/GenBank/DDBJ whole genome shotgun (WGS) entry which is preliminary data.</text>
</comment>
<keyword evidence="3" id="KW-1185">Reference proteome</keyword>
<gene>
    <name evidence="2" type="ORF">OM076_33690</name>
</gene>
<dbReference type="AlphaFoldDB" id="A0A9X3S335"/>
<proteinExistence type="predicted"/>
<evidence type="ECO:0000313" key="3">
    <source>
        <dbReference type="Proteomes" id="UP001149140"/>
    </source>
</evidence>